<comment type="caution">
    <text evidence="2">The sequence shown here is derived from an EMBL/GenBank/DDBJ whole genome shotgun (WGS) entry which is preliminary data.</text>
</comment>
<keyword evidence="3" id="KW-1185">Reference proteome</keyword>
<gene>
    <name evidence="2" type="ORF">AA0228_2687</name>
</gene>
<dbReference type="EMBL" id="BAQW01000013">
    <property type="protein sequence ID" value="GBR16103.1"/>
    <property type="molecule type" value="Genomic_DNA"/>
</dbReference>
<organism evidence="2 3">
    <name type="scientific">Gluconobacter frateurii NRIC 0228</name>
    <dbReference type="NCBI Taxonomy" id="1307946"/>
    <lineage>
        <taxon>Bacteria</taxon>
        <taxon>Pseudomonadati</taxon>
        <taxon>Pseudomonadota</taxon>
        <taxon>Alphaproteobacteria</taxon>
        <taxon>Acetobacterales</taxon>
        <taxon>Acetobacteraceae</taxon>
        <taxon>Gluconobacter</taxon>
    </lineage>
</organism>
<accession>A0ABQ0QEK6</accession>
<reference evidence="2" key="1">
    <citation type="submission" date="2013-04" db="EMBL/GenBank/DDBJ databases">
        <title>The genome sequencing project of 58 acetic acid bacteria.</title>
        <authorList>
            <person name="Okamoto-Kainuma A."/>
            <person name="Ishikawa M."/>
            <person name="Umino S."/>
            <person name="Koizumi Y."/>
            <person name="Shiwa Y."/>
            <person name="Yoshikawa H."/>
            <person name="Matsutani M."/>
            <person name="Matsushita K."/>
        </authorList>
    </citation>
    <scope>NUCLEOTIDE SEQUENCE</scope>
    <source>
        <strain evidence="2">NRIC 0228</strain>
    </source>
</reference>
<name>A0ABQ0QEK6_9PROT</name>
<evidence type="ECO:0000313" key="2">
    <source>
        <dbReference type="EMBL" id="GBR16103.1"/>
    </source>
</evidence>
<proteinExistence type="predicted"/>
<protein>
    <recommendedName>
        <fullName evidence="4">Transposase</fullName>
    </recommendedName>
</protein>
<dbReference type="Proteomes" id="UP001061070">
    <property type="component" value="Unassembled WGS sequence"/>
</dbReference>
<sequence>MDMTRGIQGRCHAGDEEEAGHQCPGQNNPYKPLLVHLRCYFRDCLKSGGENWTQKLTYASRTSSELAKKFLK</sequence>
<evidence type="ECO:0000256" key="1">
    <source>
        <dbReference type="SAM" id="MobiDB-lite"/>
    </source>
</evidence>
<evidence type="ECO:0000313" key="3">
    <source>
        <dbReference type="Proteomes" id="UP001061070"/>
    </source>
</evidence>
<feature type="region of interest" description="Disordered" evidence="1">
    <location>
        <begin position="1"/>
        <end position="25"/>
    </location>
</feature>
<evidence type="ECO:0008006" key="4">
    <source>
        <dbReference type="Google" id="ProtNLM"/>
    </source>
</evidence>